<organism evidence="3 4">
    <name type="scientific">Peribacillus simplex</name>
    <dbReference type="NCBI Taxonomy" id="1478"/>
    <lineage>
        <taxon>Bacteria</taxon>
        <taxon>Bacillati</taxon>
        <taxon>Bacillota</taxon>
        <taxon>Bacilli</taxon>
        <taxon>Bacillales</taxon>
        <taxon>Bacillaceae</taxon>
        <taxon>Peribacillus</taxon>
    </lineage>
</organism>
<dbReference type="AlphaFoldDB" id="A0A109MRW8"/>
<dbReference type="GO" id="GO:0047617">
    <property type="term" value="F:fatty acyl-CoA hydrolase activity"/>
    <property type="evidence" value="ECO:0007669"/>
    <property type="project" value="TreeGrafter"/>
</dbReference>
<dbReference type="PIRSF" id="PIRSF003230">
    <property type="entry name" value="YbgC"/>
    <property type="match status" value="1"/>
</dbReference>
<dbReference type="RefSeq" id="WP_061144711.1">
    <property type="nucleotide sequence ID" value="NZ_LNNH01000059.1"/>
</dbReference>
<evidence type="ECO:0000256" key="2">
    <source>
        <dbReference type="ARBA" id="ARBA00022801"/>
    </source>
</evidence>
<comment type="similarity">
    <text evidence="1">Belongs to the 4-hydroxybenzoyl-CoA thioesterase family.</text>
</comment>
<name>A0A109MRW8_9BACI</name>
<comment type="caution">
    <text evidence="3">The sequence shown here is derived from an EMBL/GenBank/DDBJ whole genome shotgun (WGS) entry which is preliminary data.</text>
</comment>
<dbReference type="PANTHER" id="PTHR31793:SF27">
    <property type="entry name" value="NOVEL THIOESTERASE SUPERFAMILY DOMAIN AND SAPOSIN A-TYPE DOMAIN CONTAINING PROTEIN (0610012H03RIK)"/>
    <property type="match status" value="1"/>
</dbReference>
<dbReference type="Pfam" id="PF13279">
    <property type="entry name" value="4HBT_2"/>
    <property type="match status" value="1"/>
</dbReference>
<accession>A0A109MRW8</accession>
<protein>
    <submittedName>
        <fullName evidence="3">4-hydroxybenzoyl-CoA thioesterase</fullName>
    </submittedName>
</protein>
<evidence type="ECO:0000313" key="3">
    <source>
        <dbReference type="EMBL" id="KWW11019.1"/>
    </source>
</evidence>
<evidence type="ECO:0000256" key="1">
    <source>
        <dbReference type="ARBA" id="ARBA00005953"/>
    </source>
</evidence>
<proteinExistence type="inferred from homology"/>
<keyword evidence="2" id="KW-0378">Hydrolase</keyword>
<dbReference type="EMBL" id="LNNH01000059">
    <property type="protein sequence ID" value="KWW11019.1"/>
    <property type="molecule type" value="Genomic_DNA"/>
</dbReference>
<dbReference type="InterPro" id="IPR029069">
    <property type="entry name" value="HotDog_dom_sf"/>
</dbReference>
<keyword evidence="4" id="KW-1185">Reference proteome</keyword>
<dbReference type="CDD" id="cd00586">
    <property type="entry name" value="4HBT"/>
    <property type="match status" value="1"/>
</dbReference>
<reference evidence="3 4" key="1">
    <citation type="submission" date="2015-11" db="EMBL/GenBank/DDBJ databases">
        <title>Genome Sequence of Bacillus simplex strain VanAntwerpen2.</title>
        <authorList>
            <person name="Couger M.B."/>
        </authorList>
    </citation>
    <scope>NUCLEOTIDE SEQUENCE [LARGE SCALE GENOMIC DNA]</scope>
    <source>
        <strain evidence="3 4">VanAntwerpen02</strain>
    </source>
</reference>
<dbReference type="InterPro" id="IPR006684">
    <property type="entry name" value="YbgC/YbaW"/>
</dbReference>
<dbReference type="Gene3D" id="3.10.129.10">
    <property type="entry name" value="Hotdog Thioesterase"/>
    <property type="match status" value="1"/>
</dbReference>
<evidence type="ECO:0000313" key="4">
    <source>
        <dbReference type="Proteomes" id="UP000064189"/>
    </source>
</evidence>
<dbReference type="InterPro" id="IPR050563">
    <property type="entry name" value="4-hydroxybenzoyl-CoA_TE"/>
</dbReference>
<dbReference type="PANTHER" id="PTHR31793">
    <property type="entry name" value="4-HYDROXYBENZOYL-COA THIOESTERASE FAMILY MEMBER"/>
    <property type="match status" value="1"/>
</dbReference>
<gene>
    <name evidence="3" type="ORF">AS888_11465</name>
</gene>
<dbReference type="Proteomes" id="UP000064189">
    <property type="component" value="Unassembled WGS sequence"/>
</dbReference>
<dbReference type="SUPFAM" id="SSF54637">
    <property type="entry name" value="Thioesterase/thiol ester dehydrase-isomerase"/>
    <property type="match status" value="1"/>
</dbReference>
<sequence>MIAEFRFGVRWGDTDAAGIVFYPNFYKWMDDATHEFLSAIGYPTSTLYAEQQVNVPLLEANCQFKSPLFFEDRVTVRSAVVELHQKVFKINHEFFKDEKLVAEGFEIRAWTSFKEKPKSYPIPDEVREKMMPANAKAVNG</sequence>